<accession>W7M4F6</accession>
<dbReference type="RefSeq" id="XP_018748626.1">
    <property type="nucleotide sequence ID" value="XM_018904559.1"/>
</dbReference>
<dbReference type="EMBL" id="DS022245">
    <property type="protein sequence ID" value="EWG42435.1"/>
    <property type="molecule type" value="Genomic_DNA"/>
</dbReference>
<evidence type="ECO:0000313" key="2">
    <source>
        <dbReference type="Proteomes" id="UP000009096"/>
    </source>
</evidence>
<dbReference type="GeneID" id="30072311"/>
<evidence type="ECO:0000313" key="1">
    <source>
        <dbReference type="EMBL" id="EWG42435.1"/>
    </source>
</evidence>
<dbReference type="VEuPathDB" id="FungiDB:FVEG_15435"/>
<organism evidence="1 2">
    <name type="scientific">Gibberella moniliformis (strain M3125 / FGSC 7600)</name>
    <name type="common">Maize ear and stalk rot fungus</name>
    <name type="synonym">Fusarium verticillioides</name>
    <dbReference type="NCBI Taxonomy" id="334819"/>
    <lineage>
        <taxon>Eukaryota</taxon>
        <taxon>Fungi</taxon>
        <taxon>Dikarya</taxon>
        <taxon>Ascomycota</taxon>
        <taxon>Pezizomycotina</taxon>
        <taxon>Sordariomycetes</taxon>
        <taxon>Hypocreomycetidae</taxon>
        <taxon>Hypocreales</taxon>
        <taxon>Nectriaceae</taxon>
        <taxon>Fusarium</taxon>
        <taxon>Fusarium fujikuroi species complex</taxon>
    </lineage>
</organism>
<dbReference type="EMBL" id="DS022245">
    <property type="protein sequence ID" value="EWG42434.1"/>
    <property type="molecule type" value="Genomic_DNA"/>
</dbReference>
<keyword evidence="2" id="KW-1185">Reference proteome</keyword>
<dbReference type="KEGG" id="fvr:FVEG_15435"/>
<dbReference type="Proteomes" id="UP000009096">
    <property type="component" value="Chromosome 2"/>
</dbReference>
<reference evidence="1 2" key="1">
    <citation type="journal article" date="2010" name="Nature">
        <title>Comparative genomics reveals mobile pathogenicity chromosomes in Fusarium.</title>
        <authorList>
            <person name="Ma L.J."/>
            <person name="van der Does H.C."/>
            <person name="Borkovich K.A."/>
            <person name="Coleman J.J."/>
            <person name="Daboussi M.J."/>
            <person name="Di Pietro A."/>
            <person name="Dufresne M."/>
            <person name="Freitag M."/>
            <person name="Grabherr M."/>
            <person name="Henrissat B."/>
            <person name="Houterman P.M."/>
            <person name="Kang S."/>
            <person name="Shim W.B."/>
            <person name="Woloshuk C."/>
            <person name="Xie X."/>
            <person name="Xu J.R."/>
            <person name="Antoniw J."/>
            <person name="Baker S.E."/>
            <person name="Bluhm B.H."/>
            <person name="Breakspear A."/>
            <person name="Brown D.W."/>
            <person name="Butchko R.A."/>
            <person name="Chapman S."/>
            <person name="Coulson R."/>
            <person name="Coutinho P.M."/>
            <person name="Danchin E.G."/>
            <person name="Diener A."/>
            <person name="Gale L.R."/>
            <person name="Gardiner D.M."/>
            <person name="Goff S."/>
            <person name="Hammond-Kosack K.E."/>
            <person name="Hilburn K."/>
            <person name="Hua-Van A."/>
            <person name="Jonkers W."/>
            <person name="Kazan K."/>
            <person name="Kodira C.D."/>
            <person name="Koehrsen M."/>
            <person name="Kumar L."/>
            <person name="Lee Y.H."/>
            <person name="Li L."/>
            <person name="Manners J.M."/>
            <person name="Miranda-Saavedra D."/>
            <person name="Mukherjee M."/>
            <person name="Park G."/>
            <person name="Park J."/>
            <person name="Park S.Y."/>
            <person name="Proctor R.H."/>
            <person name="Regev A."/>
            <person name="Ruiz-Roldan M.C."/>
            <person name="Sain D."/>
            <person name="Sakthikumar S."/>
            <person name="Sykes S."/>
            <person name="Schwartz D.C."/>
            <person name="Turgeon B.G."/>
            <person name="Wapinski I."/>
            <person name="Yoder O."/>
            <person name="Young S."/>
            <person name="Zeng Q."/>
            <person name="Zhou S."/>
            <person name="Galagan J."/>
            <person name="Cuomo C.A."/>
            <person name="Kistler H.C."/>
            <person name="Rep M."/>
        </authorList>
    </citation>
    <scope>NUCLEOTIDE SEQUENCE [LARGE SCALE GENOMIC DNA]</scope>
    <source>
        <strain evidence="1">7600</strain>
        <strain evidence="2">M3125 / FGSC 7600</strain>
    </source>
</reference>
<name>W7M4F6_GIBM7</name>
<protein>
    <submittedName>
        <fullName evidence="1">Uncharacterized protein</fullName>
    </submittedName>
</protein>
<dbReference type="AlphaFoldDB" id="W7M4F6"/>
<sequence>MRTHDSILCSPTHERNFVPPSTAWSTPHSHPQLPLPTMIRPPTFSVKLRLPAHGGVRLLISTYLSKSLTRKVPYQGEQRKLRTLILNDTKT</sequence>
<dbReference type="RefSeq" id="XP_018748625.1">
    <property type="nucleotide sequence ID" value="XM_018904558.1"/>
</dbReference>
<proteinExistence type="predicted"/>
<reference evidence="1" key="2">
    <citation type="submission" date="2013-11" db="EMBL/GenBank/DDBJ databases">
        <authorList>
            <consortium name="The Broad Institute Genome Sequencing Platform"/>
            <person name="Ma L.-J."/>
            <person name="Corby-Kistler H."/>
            <person name="Broz K."/>
            <person name="Gale L.R."/>
            <person name="Jonkers W."/>
            <person name="O'Donnell K."/>
            <person name="Ploetz R."/>
            <person name="Steinberg C."/>
            <person name="Schwartz D.C."/>
            <person name="VanEtten H."/>
            <person name="Zhou S."/>
            <person name="Young S.K."/>
            <person name="Zeng Q."/>
            <person name="Gargeya S."/>
            <person name="Fitzgerald M."/>
            <person name="Abouelleil A."/>
            <person name="Alvarado L."/>
            <person name="Chapman S.B."/>
            <person name="Gainer-Dewar J."/>
            <person name="Goldberg J."/>
            <person name="Griggs A."/>
            <person name="Gujja S."/>
            <person name="Hansen M."/>
            <person name="Howarth C."/>
            <person name="Imamovic A."/>
            <person name="Ireland A."/>
            <person name="Larimer J."/>
            <person name="McCowan C."/>
            <person name="Murphy C."/>
            <person name="Pearson M."/>
            <person name="Poon T.W."/>
            <person name="Priest M."/>
            <person name="Roberts A."/>
            <person name="Saif S."/>
            <person name="Shea T."/>
            <person name="Sykes S."/>
            <person name="Wortman J."/>
            <person name="Nusbaum C."/>
            <person name="Birren B."/>
        </authorList>
    </citation>
    <scope>NUCLEOTIDE SEQUENCE</scope>
    <source>
        <strain evidence="1">7600</strain>
    </source>
</reference>
<gene>
    <name evidence="1" type="ORF">FVEG_15435</name>
</gene>